<feature type="compositionally biased region" description="Basic and acidic residues" evidence="2">
    <location>
        <begin position="286"/>
        <end position="296"/>
    </location>
</feature>
<feature type="compositionally biased region" description="Basic and acidic residues" evidence="2">
    <location>
        <begin position="178"/>
        <end position="194"/>
    </location>
</feature>
<evidence type="ECO:0000256" key="1">
    <source>
        <dbReference type="SAM" id="Coils"/>
    </source>
</evidence>
<dbReference type="AlphaFoldDB" id="A0AAW1S8N0"/>
<feature type="compositionally biased region" description="Basic and acidic residues" evidence="2">
    <location>
        <begin position="129"/>
        <end position="139"/>
    </location>
</feature>
<feature type="compositionally biased region" description="Low complexity" evidence="2">
    <location>
        <begin position="143"/>
        <end position="153"/>
    </location>
</feature>
<feature type="compositionally biased region" description="Basic residues" evidence="2">
    <location>
        <begin position="331"/>
        <end position="369"/>
    </location>
</feature>
<dbReference type="GO" id="GO:0003723">
    <property type="term" value="F:RNA binding"/>
    <property type="evidence" value="ECO:0007669"/>
    <property type="project" value="TreeGrafter"/>
</dbReference>
<reference evidence="3 4" key="1">
    <citation type="journal article" date="2024" name="Nat. Commun.">
        <title>Phylogenomics reveals the evolutionary origins of lichenization in chlorophyte algae.</title>
        <authorList>
            <person name="Puginier C."/>
            <person name="Libourel C."/>
            <person name="Otte J."/>
            <person name="Skaloud P."/>
            <person name="Haon M."/>
            <person name="Grisel S."/>
            <person name="Petersen M."/>
            <person name="Berrin J.G."/>
            <person name="Delaux P.M."/>
            <person name="Dal Grande F."/>
            <person name="Keller J."/>
        </authorList>
    </citation>
    <scope>NUCLEOTIDE SEQUENCE [LARGE SCALE GENOMIC DNA]</scope>
    <source>
        <strain evidence="3 4">SAG 245.80</strain>
    </source>
</reference>
<sequence>MSSAVRPPKFLPPAAVEQEKLRLKKNLDEASAAAEMASAKAAAAAAAAESAWGKLRAAETARDESTSKRDAGETALVVTKHLAAGFEALVQKRQTVLQASDAALQAAQGTVKEHEVRLAKARKAAAAAEEAREAADARVGKVRQQQEAAAAKWAAEDARAKETALAAAKAAAAAAPKVEVKAKDGTRSSSERPASKRRRKSCSRSRGSPRKRRRSHSRSRSASPPARRKAADGAKTGNGPAKTNGAAKLDGAAPSSSGSSAAASGSDAGSPSRSRSGSRRRRRGHSSSEDSGDRARAERRKRRIDRPRGRTRSRSASGGRARSASVDRARSRSRARSGGSLRRRSRSRGRSRSPLRRRLTRSPPRRRPPIPRAAHALFMDALRRAVGTWPLPFNISLVNDVMKQMDRIWQIRDLGMSFSDFMREMEMEGIVVLGRAFQSQLVIDVPPMRDVDPAKLLERWRAEYAAEQQAKTHVLHHPPVERAVTEVPATNAASALALLDFRDVQGASSAGQAAILGLVIATLLGALLLVKRRAQVPSSAGAQTPGRIADVCSTSGALSYRAEAFCFHEDCPDSSVWELPDEADADAPALLEEREGGEQVAALQQEVTQLRLQLTAEVRAKEGAERAAAATKKWLHQTQGELMNAQGALIVKEQACKELADRLRSANAAIAALNEASASGELERARGAEAELAAARINVEQLTAQLEDLRAQAVAKQAETVHSAAEEAAAAGQLAGQVGAVVELMASTRAALACRLTQSQSACTALACELSRQRALCTMPEQAPSIASSTEPVAAAAATKPGERAAVAATPARGAFRKITDAGEGKENMAPSPPPRSAKKLAPRSPYWFTRAGKGA</sequence>
<feature type="compositionally biased region" description="Basic and acidic residues" evidence="2">
    <location>
        <begin position="818"/>
        <end position="827"/>
    </location>
</feature>
<evidence type="ECO:0000313" key="3">
    <source>
        <dbReference type="EMBL" id="KAK9842299.1"/>
    </source>
</evidence>
<dbReference type="PANTHER" id="PTHR23148">
    <property type="entry name" value="SERINE/ARGININE REGULATED NUCLEAR MATRIX PROTEIN"/>
    <property type="match status" value="1"/>
</dbReference>
<comment type="caution">
    <text evidence="3">The sequence shown here is derived from an EMBL/GenBank/DDBJ whole genome shotgun (WGS) entry which is preliminary data.</text>
</comment>
<feature type="region of interest" description="Disordered" evidence="2">
    <location>
        <begin position="126"/>
        <end position="372"/>
    </location>
</feature>
<gene>
    <name evidence="3" type="ORF">WJX81_005254</name>
</gene>
<feature type="compositionally biased region" description="Low complexity" evidence="2">
    <location>
        <begin position="250"/>
        <end position="275"/>
    </location>
</feature>
<feature type="compositionally biased region" description="Basic residues" evidence="2">
    <location>
        <begin position="297"/>
        <end position="313"/>
    </location>
</feature>
<protein>
    <submittedName>
        <fullName evidence="3">Uncharacterized protein</fullName>
    </submittedName>
</protein>
<dbReference type="PANTHER" id="PTHR23148:SF0">
    <property type="entry name" value="SERINE_ARGININE REPETITIVE MATRIX PROTEIN 1"/>
    <property type="match status" value="1"/>
</dbReference>
<accession>A0AAW1S8N0</accession>
<feature type="compositionally biased region" description="Basic residues" evidence="2">
    <location>
        <begin position="195"/>
        <end position="219"/>
    </location>
</feature>
<proteinExistence type="predicted"/>
<organism evidence="3 4">
    <name type="scientific">Elliptochloris bilobata</name>
    <dbReference type="NCBI Taxonomy" id="381761"/>
    <lineage>
        <taxon>Eukaryota</taxon>
        <taxon>Viridiplantae</taxon>
        <taxon>Chlorophyta</taxon>
        <taxon>core chlorophytes</taxon>
        <taxon>Trebouxiophyceae</taxon>
        <taxon>Trebouxiophyceae incertae sedis</taxon>
        <taxon>Elliptochloris clade</taxon>
        <taxon>Elliptochloris</taxon>
    </lineage>
</organism>
<feature type="region of interest" description="Disordered" evidence="2">
    <location>
        <begin position="813"/>
        <end position="856"/>
    </location>
</feature>
<dbReference type="GO" id="GO:0048024">
    <property type="term" value="P:regulation of mRNA splicing, via spliceosome"/>
    <property type="evidence" value="ECO:0007669"/>
    <property type="project" value="TreeGrafter"/>
</dbReference>
<dbReference type="GO" id="GO:0005681">
    <property type="term" value="C:spliceosomal complex"/>
    <property type="evidence" value="ECO:0007669"/>
    <property type="project" value="TreeGrafter"/>
</dbReference>
<keyword evidence="1" id="KW-0175">Coiled coil</keyword>
<evidence type="ECO:0000256" key="2">
    <source>
        <dbReference type="SAM" id="MobiDB-lite"/>
    </source>
</evidence>
<dbReference type="EMBL" id="JALJOU010000008">
    <property type="protein sequence ID" value="KAK9842299.1"/>
    <property type="molecule type" value="Genomic_DNA"/>
</dbReference>
<feature type="compositionally biased region" description="Basic residues" evidence="2">
    <location>
        <begin position="276"/>
        <end position="285"/>
    </location>
</feature>
<dbReference type="InterPro" id="IPR052225">
    <property type="entry name" value="Ser/Arg_repetitive_matrix"/>
</dbReference>
<dbReference type="Proteomes" id="UP001445335">
    <property type="component" value="Unassembled WGS sequence"/>
</dbReference>
<feature type="compositionally biased region" description="Low complexity" evidence="2">
    <location>
        <begin position="163"/>
        <end position="177"/>
    </location>
</feature>
<evidence type="ECO:0000313" key="4">
    <source>
        <dbReference type="Proteomes" id="UP001445335"/>
    </source>
</evidence>
<feature type="coiled-coil region" evidence="1">
    <location>
        <begin position="656"/>
        <end position="719"/>
    </location>
</feature>
<feature type="compositionally biased region" description="Low complexity" evidence="2">
    <location>
        <begin position="314"/>
        <end position="324"/>
    </location>
</feature>
<name>A0AAW1S8N0_9CHLO</name>
<keyword evidence="4" id="KW-1185">Reference proteome</keyword>